<dbReference type="GO" id="GO:0050660">
    <property type="term" value="F:flavin adenine dinucleotide binding"/>
    <property type="evidence" value="ECO:0007669"/>
    <property type="project" value="InterPro"/>
</dbReference>
<dbReference type="GO" id="GO:0003995">
    <property type="term" value="F:acyl-CoA dehydrogenase activity"/>
    <property type="evidence" value="ECO:0007669"/>
    <property type="project" value="TreeGrafter"/>
</dbReference>
<feature type="domain" description="Acyl-CoA dehydrogenase/oxidase N-terminal" evidence="10">
    <location>
        <begin position="8"/>
        <end position="130"/>
    </location>
</feature>
<feature type="domain" description="Acyl-CoA dehydrogenase/oxidase C-terminal" evidence="8">
    <location>
        <begin position="248"/>
        <end position="397"/>
    </location>
</feature>
<sequence length="406" mass="44510">MDFGYDDRTRRLRAELTDFLVEHVYPAEPVHAAQVAAAGDPWSRPPVLAELSAQARRRGLWNLFLPDRRYGAGLTTLQYAPLAELTGRSPYLAPEALNCAAPDTGNMELLAEFGTAAQRERWLLPLLAGEIRSAFCMTEPDVASSDATTIATRIVRDGDGYVVTGRKWWSSGAMDPRCAVFVVMGKTDPDAERHRQQSMILVPRDTPGVTVRRGLTVFGYTDGPHGGHAEIDFTDVRVPAENLVGAEGAGFAIAQARLGPGRIHHCMRLIGMAERALELLCRRVAERVAFGRPLAEQGVVREWIAESRVRIEQARLLVLKTAWLMDTVGNKGAHTEIQAIKIVTPAMAEWVIDKAIQAHGGAGVSQDTPLAGLWVQARALRLADGPDEVHRASLARRELRRWATPG</sequence>
<dbReference type="Gene3D" id="1.10.540.10">
    <property type="entry name" value="Acyl-CoA dehydrogenase/oxidase, N-terminal domain"/>
    <property type="match status" value="1"/>
</dbReference>
<dbReference type="InterPro" id="IPR009075">
    <property type="entry name" value="AcylCo_DH/oxidase_C"/>
</dbReference>
<dbReference type="InterPro" id="IPR050741">
    <property type="entry name" value="Acyl-CoA_dehydrogenase"/>
</dbReference>
<dbReference type="OrthoDB" id="3176804at2"/>
<dbReference type="InterPro" id="IPR046373">
    <property type="entry name" value="Acyl-CoA_Oxase/DH_mid-dom_sf"/>
</dbReference>
<dbReference type="InterPro" id="IPR009100">
    <property type="entry name" value="AcylCoA_DH/oxidase_NM_dom_sf"/>
</dbReference>
<dbReference type="Gene3D" id="2.40.110.10">
    <property type="entry name" value="Butyryl-CoA Dehydrogenase, subunit A, domain 2"/>
    <property type="match status" value="1"/>
</dbReference>
<evidence type="ECO:0000259" key="10">
    <source>
        <dbReference type="Pfam" id="PF02771"/>
    </source>
</evidence>
<evidence type="ECO:0000256" key="4">
    <source>
        <dbReference type="ARBA" id="ARBA00022630"/>
    </source>
</evidence>
<dbReference type="InterPro" id="IPR006091">
    <property type="entry name" value="Acyl-CoA_Oxase/DH_mid-dom"/>
</dbReference>
<comment type="similarity">
    <text evidence="2 7">Belongs to the acyl-CoA dehydrogenase family.</text>
</comment>
<dbReference type="GO" id="GO:0005737">
    <property type="term" value="C:cytoplasm"/>
    <property type="evidence" value="ECO:0007669"/>
    <property type="project" value="TreeGrafter"/>
</dbReference>
<dbReference type="InterPro" id="IPR036250">
    <property type="entry name" value="AcylCo_DH-like_C"/>
</dbReference>
<dbReference type="EMBL" id="LRQV01000125">
    <property type="protein sequence ID" value="KXK59222.1"/>
    <property type="molecule type" value="Genomic_DNA"/>
</dbReference>
<keyword evidence="4 7" id="KW-0285">Flavoprotein</keyword>
<comment type="cofactor">
    <cofactor evidence="1 7">
        <name>FAD</name>
        <dbReference type="ChEBI" id="CHEBI:57692"/>
    </cofactor>
</comment>
<dbReference type="Pfam" id="PF02770">
    <property type="entry name" value="Acyl-CoA_dh_M"/>
    <property type="match status" value="1"/>
</dbReference>
<dbReference type="Pfam" id="PF02771">
    <property type="entry name" value="Acyl-CoA_dh_N"/>
    <property type="match status" value="1"/>
</dbReference>
<comment type="caution">
    <text evidence="11">The sequence shown here is derived from an EMBL/GenBank/DDBJ whole genome shotgun (WGS) entry which is preliminary data.</text>
</comment>
<dbReference type="SUPFAM" id="SSF56645">
    <property type="entry name" value="Acyl-CoA dehydrogenase NM domain-like"/>
    <property type="match status" value="1"/>
</dbReference>
<evidence type="ECO:0000259" key="8">
    <source>
        <dbReference type="Pfam" id="PF00441"/>
    </source>
</evidence>
<comment type="subunit">
    <text evidence="3">Homodimer.</text>
</comment>
<accession>A0A136PLE4</accession>
<name>A0A136PLE4_9ACTN</name>
<keyword evidence="12" id="KW-1185">Reference proteome</keyword>
<evidence type="ECO:0000313" key="12">
    <source>
        <dbReference type="Proteomes" id="UP000070620"/>
    </source>
</evidence>
<evidence type="ECO:0000256" key="7">
    <source>
        <dbReference type="RuleBase" id="RU362125"/>
    </source>
</evidence>
<dbReference type="FunFam" id="2.40.110.10:FF:000002">
    <property type="entry name" value="Acyl-CoA dehydrogenase fadE12"/>
    <property type="match status" value="1"/>
</dbReference>
<evidence type="ECO:0000256" key="2">
    <source>
        <dbReference type="ARBA" id="ARBA00009347"/>
    </source>
</evidence>
<dbReference type="Gene3D" id="1.20.140.10">
    <property type="entry name" value="Butyryl-CoA Dehydrogenase, subunit A, domain 3"/>
    <property type="match status" value="1"/>
</dbReference>
<evidence type="ECO:0000256" key="5">
    <source>
        <dbReference type="ARBA" id="ARBA00022827"/>
    </source>
</evidence>
<organism evidence="11 12">
    <name type="scientific">Micromonospora rosaria</name>
    <dbReference type="NCBI Taxonomy" id="47874"/>
    <lineage>
        <taxon>Bacteria</taxon>
        <taxon>Bacillati</taxon>
        <taxon>Actinomycetota</taxon>
        <taxon>Actinomycetes</taxon>
        <taxon>Micromonosporales</taxon>
        <taxon>Micromonosporaceae</taxon>
        <taxon>Micromonospora</taxon>
    </lineage>
</organism>
<keyword evidence="6 7" id="KW-0560">Oxidoreductase</keyword>
<reference evidence="11 12" key="1">
    <citation type="submission" date="2016-01" db="EMBL/GenBank/DDBJ databases">
        <title>Whole genome sequence and analysis of Micromonospora rosaria DSM 803, which can produce antibacterial substance rosamicin.</title>
        <authorList>
            <person name="Yang H."/>
            <person name="He X."/>
            <person name="Zhu D."/>
        </authorList>
    </citation>
    <scope>NUCLEOTIDE SEQUENCE [LARGE SCALE GENOMIC DNA]</scope>
    <source>
        <strain evidence="11 12">DSM 803</strain>
    </source>
</reference>
<dbReference type="Proteomes" id="UP000070620">
    <property type="component" value="Unassembled WGS sequence"/>
</dbReference>
<dbReference type="PANTHER" id="PTHR48083">
    <property type="entry name" value="MEDIUM-CHAIN SPECIFIC ACYL-COA DEHYDROGENASE, MITOCHONDRIAL-RELATED"/>
    <property type="match status" value="1"/>
</dbReference>
<evidence type="ECO:0000259" key="9">
    <source>
        <dbReference type="Pfam" id="PF02770"/>
    </source>
</evidence>
<dbReference type="InterPro" id="IPR013786">
    <property type="entry name" value="AcylCoA_DH/ox_N"/>
</dbReference>
<gene>
    <name evidence="11" type="ORF">AWW66_25455</name>
</gene>
<evidence type="ECO:0000256" key="3">
    <source>
        <dbReference type="ARBA" id="ARBA00011738"/>
    </source>
</evidence>
<evidence type="ECO:0000313" key="11">
    <source>
        <dbReference type="EMBL" id="KXK59222.1"/>
    </source>
</evidence>
<dbReference type="InterPro" id="IPR037069">
    <property type="entry name" value="AcylCoA_DH/ox_N_sf"/>
</dbReference>
<proteinExistence type="inferred from homology"/>
<dbReference type="AlphaFoldDB" id="A0A136PLE4"/>
<evidence type="ECO:0000256" key="6">
    <source>
        <dbReference type="ARBA" id="ARBA00023002"/>
    </source>
</evidence>
<keyword evidence="5 7" id="KW-0274">FAD</keyword>
<protein>
    <submittedName>
        <fullName evidence="11">Acyl-CoA dehydrogenase</fullName>
    </submittedName>
</protein>
<dbReference type="PANTHER" id="PTHR48083:SF13">
    <property type="entry name" value="ACYL-COA DEHYDROGENASE FAMILY MEMBER 11"/>
    <property type="match status" value="1"/>
</dbReference>
<evidence type="ECO:0000256" key="1">
    <source>
        <dbReference type="ARBA" id="ARBA00001974"/>
    </source>
</evidence>
<dbReference type="Pfam" id="PF00441">
    <property type="entry name" value="Acyl-CoA_dh_1"/>
    <property type="match status" value="1"/>
</dbReference>
<feature type="domain" description="Acyl-CoA oxidase/dehydrogenase middle" evidence="9">
    <location>
        <begin position="134"/>
        <end position="236"/>
    </location>
</feature>
<dbReference type="SUPFAM" id="SSF47203">
    <property type="entry name" value="Acyl-CoA dehydrogenase C-terminal domain-like"/>
    <property type="match status" value="1"/>
</dbReference>
<dbReference type="RefSeq" id="WP_067371266.1">
    <property type="nucleotide sequence ID" value="NZ_JBIUBN010000019.1"/>
</dbReference>
<dbReference type="GO" id="GO:0033539">
    <property type="term" value="P:fatty acid beta-oxidation using acyl-CoA dehydrogenase"/>
    <property type="evidence" value="ECO:0007669"/>
    <property type="project" value="TreeGrafter"/>
</dbReference>